<protein>
    <submittedName>
        <fullName evidence="1">Uncharacterized protein</fullName>
    </submittedName>
</protein>
<dbReference type="EMBL" id="CP066775">
    <property type="protein sequence ID" value="QQL49211.1"/>
    <property type="molecule type" value="Genomic_DNA"/>
</dbReference>
<organism evidence="1 2">
    <name type="scientific">Mucilaginibacter ginkgonis</name>
    <dbReference type="NCBI Taxonomy" id="2682091"/>
    <lineage>
        <taxon>Bacteria</taxon>
        <taxon>Pseudomonadati</taxon>
        <taxon>Bacteroidota</taxon>
        <taxon>Sphingobacteriia</taxon>
        <taxon>Sphingobacteriales</taxon>
        <taxon>Sphingobacteriaceae</taxon>
        <taxon>Mucilaginibacter</taxon>
    </lineage>
</organism>
<gene>
    <name evidence="1" type="ORF">GO620_013640</name>
</gene>
<evidence type="ECO:0000313" key="1">
    <source>
        <dbReference type="EMBL" id="QQL49211.1"/>
    </source>
</evidence>
<dbReference type="RefSeq" id="WP_157526833.1">
    <property type="nucleotide sequence ID" value="NZ_CP066775.1"/>
</dbReference>
<dbReference type="Proteomes" id="UP000429232">
    <property type="component" value="Chromosome"/>
</dbReference>
<reference evidence="1 2" key="1">
    <citation type="submission" date="2020-12" db="EMBL/GenBank/DDBJ databases">
        <title>HMF7856_wgs.fasta genome submission.</title>
        <authorList>
            <person name="Kang H."/>
            <person name="Kim H."/>
            <person name="Joh K."/>
        </authorList>
    </citation>
    <scope>NUCLEOTIDE SEQUENCE [LARGE SCALE GENOMIC DNA]</scope>
    <source>
        <strain evidence="1 2">HMF7856</strain>
    </source>
</reference>
<proteinExistence type="predicted"/>
<dbReference type="AlphaFoldDB" id="A0A6I4IPG7"/>
<sequence>MERFNITITHKKQVLDFEVADYLHHTDEHCKFEIYANGEFVASLEPDRHKHLYVCKDAGIVKPEILNLLADKLEALPQPNWKLSLQ</sequence>
<evidence type="ECO:0000313" key="2">
    <source>
        <dbReference type="Proteomes" id="UP000429232"/>
    </source>
</evidence>
<keyword evidence="2" id="KW-1185">Reference proteome</keyword>
<name>A0A6I4IPG7_9SPHI</name>
<dbReference type="KEGG" id="mgik:GO620_013640"/>
<accession>A0A6I4IPG7</accession>